<dbReference type="GeneID" id="109130570"/>
<gene>
    <name evidence="3" type="primary">LOC109130570</name>
</gene>
<evidence type="ECO:0000313" key="2">
    <source>
        <dbReference type="Proteomes" id="UP000694864"/>
    </source>
</evidence>
<dbReference type="InterPro" id="IPR004367">
    <property type="entry name" value="Cyclin_C-dom"/>
</dbReference>
<proteinExistence type="predicted"/>
<dbReference type="SUPFAM" id="SSF47954">
    <property type="entry name" value="Cyclin-like"/>
    <property type="match status" value="1"/>
</dbReference>
<feature type="domain" description="Cyclin C-terminal" evidence="1">
    <location>
        <begin position="43"/>
        <end position="106"/>
    </location>
</feature>
<dbReference type="InterPro" id="IPR036915">
    <property type="entry name" value="Cyclin-like_sf"/>
</dbReference>
<dbReference type="Proteomes" id="UP000694864">
    <property type="component" value="Chromosome 18"/>
</dbReference>
<evidence type="ECO:0000313" key="3">
    <source>
        <dbReference type="RefSeq" id="XP_019095802.1"/>
    </source>
</evidence>
<dbReference type="Pfam" id="PF02984">
    <property type="entry name" value="Cyclin_C"/>
    <property type="match status" value="1"/>
</dbReference>
<organism evidence="2 3">
    <name type="scientific">Camelina sativa</name>
    <name type="common">False flax</name>
    <name type="synonym">Myagrum sativum</name>
    <dbReference type="NCBI Taxonomy" id="90675"/>
    <lineage>
        <taxon>Eukaryota</taxon>
        <taxon>Viridiplantae</taxon>
        <taxon>Streptophyta</taxon>
        <taxon>Embryophyta</taxon>
        <taxon>Tracheophyta</taxon>
        <taxon>Spermatophyta</taxon>
        <taxon>Magnoliopsida</taxon>
        <taxon>eudicotyledons</taxon>
        <taxon>Gunneridae</taxon>
        <taxon>Pentapetalae</taxon>
        <taxon>rosids</taxon>
        <taxon>malvids</taxon>
        <taxon>Brassicales</taxon>
        <taxon>Brassicaceae</taxon>
        <taxon>Camelineae</taxon>
        <taxon>Camelina</taxon>
    </lineage>
</organism>
<evidence type="ECO:0000259" key="1">
    <source>
        <dbReference type="Pfam" id="PF02984"/>
    </source>
</evidence>
<accession>A0ABM1R9W4</accession>
<sequence>MEVARQGNRVTEERNIQVLIGQMHVVKGQFEEGLKVFQQMVQCPSMLAASGVYTPRCSLKKSPAWTDTLQFHTGYIESEIMDCSKLLAFLHSRCGESRLRAVYKKY</sequence>
<keyword evidence="2" id="KW-1185">Reference proteome</keyword>
<dbReference type="RefSeq" id="XP_019095802.1">
    <property type="nucleotide sequence ID" value="XM_019240257.1"/>
</dbReference>
<name>A0ABM1R9W4_CAMSA</name>
<reference evidence="2" key="1">
    <citation type="journal article" date="2014" name="Nat. Commun.">
        <title>The emerging biofuel crop Camelina sativa retains a highly undifferentiated hexaploid genome structure.</title>
        <authorList>
            <person name="Kagale S."/>
            <person name="Koh C."/>
            <person name="Nixon J."/>
            <person name="Bollina V."/>
            <person name="Clarke W.E."/>
            <person name="Tuteja R."/>
            <person name="Spillane C."/>
            <person name="Robinson S.J."/>
            <person name="Links M.G."/>
            <person name="Clarke C."/>
            <person name="Higgins E.E."/>
            <person name="Huebert T."/>
            <person name="Sharpe A.G."/>
            <person name="Parkin I.A."/>
        </authorList>
    </citation>
    <scope>NUCLEOTIDE SEQUENCE [LARGE SCALE GENOMIC DNA]</scope>
    <source>
        <strain evidence="2">cv. DH55</strain>
    </source>
</reference>
<protein>
    <submittedName>
        <fullName evidence="3">Cyclin-B1-2-like</fullName>
    </submittedName>
</protein>
<dbReference type="Gene3D" id="1.10.472.10">
    <property type="entry name" value="Cyclin-like"/>
    <property type="match status" value="1"/>
</dbReference>
<reference evidence="3" key="2">
    <citation type="submission" date="2025-08" db="UniProtKB">
        <authorList>
            <consortium name="RefSeq"/>
        </authorList>
    </citation>
    <scope>IDENTIFICATION</scope>
    <source>
        <tissue evidence="3">Leaf</tissue>
    </source>
</reference>